<comment type="caution">
    <text evidence="1">The sequence shown here is derived from an EMBL/GenBank/DDBJ whole genome shotgun (WGS) entry which is preliminary data.</text>
</comment>
<dbReference type="Proteomes" id="UP000836387">
    <property type="component" value="Unassembled WGS sequence"/>
</dbReference>
<dbReference type="EMBL" id="CADEHS020000002">
    <property type="protein sequence ID" value="CAG9938098.1"/>
    <property type="molecule type" value="Genomic_DNA"/>
</dbReference>
<sequence length="527" mass="59873">MDSLFNEVFTSAEAAKVACDKYAKGAGFALIIRNTKRHEDGRIQSRVLSCCKARAYQSYYNPNTHPSKRRSSNTQKTSCPFRLWIKATGNDSFVIQPAQNTTYNHAFEDPSSFSTFRNEMILRFEDQIISMHKAGLSPIQITVYIDQQIEKARAVGQAVTDIFPRDISNVISRYREKRLDAGLELLKKHPDLLLLDCTYKTNRFNMLLLNICGVTGTNKTFTIASIFLNNEVEATYKWALSTLLDVMEEYDIPMPRVTVTDRELALINGIKREPRLAQSVNLLCLTAYALKILEEEYRAVEIKPRNDILFISQGCVCEKAVTWGLPCRHIIHSRLVNNRTLTLDDFDDYWIWKSYRTDQTAPFEPVTVRGKGRPVGSLNLDKTRNLRRDPLSHEVAVAIESLEARIPPSTAPASLETPQITGLAHIRQFGDTLKPGTVAPRRAQALRCRTPPDEAVIVTREAEPIVESQDAEGESLTDIDLLITAQQYDIRAEEEEEDSTDDWDDIHRQQETQEEITCDLSDPKFLP</sequence>
<keyword evidence="2" id="KW-1185">Reference proteome</keyword>
<organism evidence="1 2">
    <name type="scientific">Clonostachys rosea f. rosea IK726</name>
    <dbReference type="NCBI Taxonomy" id="1349383"/>
    <lineage>
        <taxon>Eukaryota</taxon>
        <taxon>Fungi</taxon>
        <taxon>Dikarya</taxon>
        <taxon>Ascomycota</taxon>
        <taxon>Pezizomycotina</taxon>
        <taxon>Sordariomycetes</taxon>
        <taxon>Hypocreomycetidae</taxon>
        <taxon>Hypocreales</taxon>
        <taxon>Bionectriaceae</taxon>
        <taxon>Clonostachys</taxon>
    </lineage>
</organism>
<accession>A0ACA9TB20</accession>
<gene>
    <name evidence="1" type="ORF">CRV2_00006518</name>
</gene>
<protein>
    <submittedName>
        <fullName evidence="1">Uncharacterized protein</fullName>
    </submittedName>
</protein>
<evidence type="ECO:0000313" key="2">
    <source>
        <dbReference type="Proteomes" id="UP000836387"/>
    </source>
</evidence>
<proteinExistence type="predicted"/>
<reference evidence="1" key="1">
    <citation type="submission" date="2020-04" db="EMBL/GenBank/DDBJ databases">
        <authorList>
            <person name="Broberg M."/>
        </authorList>
    </citation>
    <scope>NUCLEOTIDE SEQUENCE</scope>
</reference>
<name>A0ACA9TB20_BIOOC</name>
<evidence type="ECO:0000313" key="1">
    <source>
        <dbReference type="EMBL" id="CAG9938098.1"/>
    </source>
</evidence>
<reference evidence="1" key="2">
    <citation type="submission" date="2021-10" db="EMBL/GenBank/DDBJ databases">
        <authorList>
            <person name="Piombo E."/>
        </authorList>
    </citation>
    <scope>NUCLEOTIDE SEQUENCE</scope>
</reference>